<dbReference type="Pfam" id="PF00175">
    <property type="entry name" value="NAD_binding_1"/>
    <property type="match status" value="1"/>
</dbReference>
<dbReference type="InterPro" id="IPR039261">
    <property type="entry name" value="FNR_nucleotide-bd"/>
</dbReference>
<comment type="cofactor">
    <cofactor evidence="1">
        <name>FAD</name>
        <dbReference type="ChEBI" id="CHEBI:57692"/>
    </cofactor>
</comment>
<name>A0A2S5GDX6_9BACL</name>
<dbReference type="AlphaFoldDB" id="A0A2S5GDX6"/>
<evidence type="ECO:0000259" key="9">
    <source>
        <dbReference type="PROSITE" id="PS51384"/>
    </source>
</evidence>
<dbReference type="GO" id="GO:0046872">
    <property type="term" value="F:metal ion binding"/>
    <property type="evidence" value="ECO:0007669"/>
    <property type="project" value="UniProtKB-KW"/>
</dbReference>
<keyword evidence="2" id="KW-0285">Flavoprotein</keyword>
<evidence type="ECO:0000256" key="8">
    <source>
        <dbReference type="ARBA" id="ARBA00023014"/>
    </source>
</evidence>
<dbReference type="InterPro" id="IPR050415">
    <property type="entry name" value="MRET"/>
</dbReference>
<proteinExistence type="predicted"/>
<sequence length="239" mass="26917">MSFLKDAVAIFKKRELPLVEQYKESDDVYTFLFEKEEDMTWEAGQHGLFTITHKKIKDNTRPFTVASAPSENVVRITSRIGENPSEFKKALLELKPGMKLKIAGPVGSFYVTDNLPALLVAGGIGITPFRSILKQMEADGTLADRQIELLYMDSEKSYVFKEELDALAANFPINVLYLESRDALNEKINKYADLHLNTSNYFIAGPKSMVDSITADLKNKNISRGNIKKDAFYGYGKQI</sequence>
<dbReference type="PANTHER" id="PTHR47354:SF8">
    <property type="entry name" value="1,2-PHENYLACETYL-COA EPOXIDASE, SUBUNIT E"/>
    <property type="match status" value="1"/>
</dbReference>
<dbReference type="CDD" id="cd00322">
    <property type="entry name" value="FNR_like"/>
    <property type="match status" value="1"/>
</dbReference>
<dbReference type="RefSeq" id="WP_104057842.1">
    <property type="nucleotide sequence ID" value="NZ_PREZ01000003.1"/>
</dbReference>
<gene>
    <name evidence="10" type="ORF">C4B60_09980</name>
</gene>
<dbReference type="PRINTS" id="PR00371">
    <property type="entry name" value="FPNCR"/>
</dbReference>
<accession>A0A2S5GDX6</accession>
<evidence type="ECO:0000256" key="7">
    <source>
        <dbReference type="ARBA" id="ARBA00023004"/>
    </source>
</evidence>
<evidence type="ECO:0000313" key="10">
    <source>
        <dbReference type="EMBL" id="PPA71093.1"/>
    </source>
</evidence>
<evidence type="ECO:0000256" key="5">
    <source>
        <dbReference type="ARBA" id="ARBA00022827"/>
    </source>
</evidence>
<dbReference type="InterPro" id="IPR017938">
    <property type="entry name" value="Riboflavin_synthase-like_b-brl"/>
</dbReference>
<keyword evidence="7" id="KW-0408">Iron</keyword>
<dbReference type="SUPFAM" id="SSF52343">
    <property type="entry name" value="Ferredoxin reductase-like, C-terminal NADP-linked domain"/>
    <property type="match status" value="1"/>
</dbReference>
<dbReference type="EMBL" id="PREZ01000003">
    <property type="protein sequence ID" value="PPA71093.1"/>
    <property type="molecule type" value="Genomic_DNA"/>
</dbReference>
<organism evidence="10 11">
    <name type="scientific">Jeotgalibacillus proteolyticus</name>
    <dbReference type="NCBI Taxonomy" id="2082395"/>
    <lineage>
        <taxon>Bacteria</taxon>
        <taxon>Bacillati</taxon>
        <taxon>Bacillota</taxon>
        <taxon>Bacilli</taxon>
        <taxon>Bacillales</taxon>
        <taxon>Caryophanaceae</taxon>
        <taxon>Jeotgalibacillus</taxon>
    </lineage>
</organism>
<dbReference type="InterPro" id="IPR008333">
    <property type="entry name" value="Cbr1-like_FAD-bd_dom"/>
</dbReference>
<keyword evidence="11" id="KW-1185">Reference proteome</keyword>
<dbReference type="Gene3D" id="2.40.30.10">
    <property type="entry name" value="Translation factors"/>
    <property type="match status" value="1"/>
</dbReference>
<evidence type="ECO:0000256" key="2">
    <source>
        <dbReference type="ARBA" id="ARBA00022630"/>
    </source>
</evidence>
<dbReference type="GO" id="GO:0016491">
    <property type="term" value="F:oxidoreductase activity"/>
    <property type="evidence" value="ECO:0007669"/>
    <property type="project" value="UniProtKB-KW"/>
</dbReference>
<dbReference type="InterPro" id="IPR001709">
    <property type="entry name" value="Flavoprot_Pyr_Nucl_cyt_Rdtase"/>
</dbReference>
<dbReference type="InterPro" id="IPR001433">
    <property type="entry name" value="OxRdtase_FAD/NAD-bd"/>
</dbReference>
<evidence type="ECO:0000256" key="1">
    <source>
        <dbReference type="ARBA" id="ARBA00001974"/>
    </source>
</evidence>
<keyword evidence="6" id="KW-0560">Oxidoreductase</keyword>
<evidence type="ECO:0000256" key="3">
    <source>
        <dbReference type="ARBA" id="ARBA00022714"/>
    </source>
</evidence>
<evidence type="ECO:0000313" key="11">
    <source>
        <dbReference type="Proteomes" id="UP000239047"/>
    </source>
</evidence>
<dbReference type="OrthoDB" id="573132at2"/>
<keyword evidence="5" id="KW-0274">FAD</keyword>
<evidence type="ECO:0000256" key="6">
    <source>
        <dbReference type="ARBA" id="ARBA00023002"/>
    </source>
</evidence>
<dbReference type="GO" id="GO:0051537">
    <property type="term" value="F:2 iron, 2 sulfur cluster binding"/>
    <property type="evidence" value="ECO:0007669"/>
    <property type="project" value="UniProtKB-KW"/>
</dbReference>
<keyword evidence="4" id="KW-0479">Metal-binding</keyword>
<keyword evidence="8" id="KW-0411">Iron-sulfur</keyword>
<protein>
    <submittedName>
        <fullName evidence="10">Oxidoreductase</fullName>
    </submittedName>
</protein>
<comment type="caution">
    <text evidence="10">The sequence shown here is derived from an EMBL/GenBank/DDBJ whole genome shotgun (WGS) entry which is preliminary data.</text>
</comment>
<evidence type="ECO:0000256" key="4">
    <source>
        <dbReference type="ARBA" id="ARBA00022723"/>
    </source>
</evidence>
<dbReference type="Gene3D" id="3.40.50.80">
    <property type="entry name" value="Nucleotide-binding domain of ferredoxin-NADP reductase (FNR) module"/>
    <property type="match status" value="1"/>
</dbReference>
<reference evidence="10 11" key="1">
    <citation type="submission" date="2018-02" db="EMBL/GenBank/DDBJ databases">
        <title>Jeotgalibacillus proteolyticum sp. nov. a protease producing bacterium isolated from ocean sediments of Laizhou Bay.</title>
        <authorList>
            <person name="Li Y."/>
        </authorList>
    </citation>
    <scope>NUCLEOTIDE SEQUENCE [LARGE SCALE GENOMIC DNA]</scope>
    <source>
        <strain evidence="10 11">22-7</strain>
    </source>
</reference>
<dbReference type="Pfam" id="PF00970">
    <property type="entry name" value="FAD_binding_6"/>
    <property type="match status" value="1"/>
</dbReference>
<dbReference type="PANTHER" id="PTHR47354">
    <property type="entry name" value="NADH OXIDOREDUCTASE HCR"/>
    <property type="match status" value="1"/>
</dbReference>
<dbReference type="InterPro" id="IPR017927">
    <property type="entry name" value="FAD-bd_FR_type"/>
</dbReference>
<dbReference type="Proteomes" id="UP000239047">
    <property type="component" value="Unassembled WGS sequence"/>
</dbReference>
<dbReference type="PROSITE" id="PS51384">
    <property type="entry name" value="FAD_FR"/>
    <property type="match status" value="1"/>
</dbReference>
<feature type="domain" description="FAD-binding FR-type" evidence="9">
    <location>
        <begin position="11"/>
        <end position="112"/>
    </location>
</feature>
<keyword evidence="3" id="KW-0001">2Fe-2S</keyword>
<dbReference type="SUPFAM" id="SSF63380">
    <property type="entry name" value="Riboflavin synthase domain-like"/>
    <property type="match status" value="1"/>
</dbReference>
<dbReference type="GO" id="GO:0050660">
    <property type="term" value="F:flavin adenine dinucleotide binding"/>
    <property type="evidence" value="ECO:0007669"/>
    <property type="project" value="TreeGrafter"/>
</dbReference>